<dbReference type="Proteomes" id="UP001222027">
    <property type="component" value="Unassembled WGS sequence"/>
</dbReference>
<evidence type="ECO:0000313" key="2">
    <source>
        <dbReference type="Proteomes" id="UP001222027"/>
    </source>
</evidence>
<gene>
    <name evidence="1" type="ORF">OPV22_002429</name>
</gene>
<evidence type="ECO:0000313" key="1">
    <source>
        <dbReference type="EMBL" id="KAJ8511995.1"/>
    </source>
</evidence>
<sequence length="93" mass="10285">MSAGSLRWRNDPTLLLEVTAPLQPGNMELCIMISSLSGKEMVIGYVQSRIVTELNSCHCRVCLLGCFLSGTSWEYHSMNGFCGPPIQFGCRKL</sequence>
<name>A0AAV8RXU1_ENSVE</name>
<dbReference type="EMBL" id="JAQQAF010000001">
    <property type="protein sequence ID" value="KAJ8511995.1"/>
    <property type="molecule type" value="Genomic_DNA"/>
</dbReference>
<accession>A0AAV8RXU1</accession>
<keyword evidence="2" id="KW-1185">Reference proteome</keyword>
<protein>
    <submittedName>
        <fullName evidence="1">Uncharacterized protein</fullName>
    </submittedName>
</protein>
<dbReference type="AlphaFoldDB" id="A0AAV8RXU1"/>
<reference evidence="1 2" key="1">
    <citation type="submission" date="2022-12" db="EMBL/GenBank/DDBJ databases">
        <title>Chromosome-scale assembly of the Ensete ventricosum genome.</title>
        <authorList>
            <person name="Dussert Y."/>
            <person name="Stocks J."/>
            <person name="Wendawek A."/>
            <person name="Woldeyes F."/>
            <person name="Nichols R.A."/>
            <person name="Borrell J.S."/>
        </authorList>
    </citation>
    <scope>NUCLEOTIDE SEQUENCE [LARGE SCALE GENOMIC DNA]</scope>
    <source>
        <strain evidence="2">cv. Maze</strain>
        <tissue evidence="1">Seeds</tissue>
    </source>
</reference>
<proteinExistence type="predicted"/>
<organism evidence="1 2">
    <name type="scientific">Ensete ventricosum</name>
    <name type="common">Abyssinian banana</name>
    <name type="synonym">Musa ensete</name>
    <dbReference type="NCBI Taxonomy" id="4639"/>
    <lineage>
        <taxon>Eukaryota</taxon>
        <taxon>Viridiplantae</taxon>
        <taxon>Streptophyta</taxon>
        <taxon>Embryophyta</taxon>
        <taxon>Tracheophyta</taxon>
        <taxon>Spermatophyta</taxon>
        <taxon>Magnoliopsida</taxon>
        <taxon>Liliopsida</taxon>
        <taxon>Zingiberales</taxon>
        <taxon>Musaceae</taxon>
        <taxon>Ensete</taxon>
    </lineage>
</organism>
<comment type="caution">
    <text evidence="1">The sequence shown here is derived from an EMBL/GenBank/DDBJ whole genome shotgun (WGS) entry which is preliminary data.</text>
</comment>